<proteinExistence type="predicted"/>
<name>A0AAP0PVZ0_9MAGN</name>
<accession>A0AAP0PVZ0</accession>
<sequence>MFKQVKEKGAERVQSSYRQLKQWRALKELVDEVGEEEWAIAEGISSERWIITSLTKRGIPGRLHFTQGAIMDNTNITGDVYMEEASITSDDVVRAGGFGARDDIGSFLPIAIDSTDFEASLCDARDYEEPQEQINRPGLGWTGAMEFEQR</sequence>
<dbReference type="AlphaFoldDB" id="A0AAP0PVZ0"/>
<reference evidence="1 2" key="1">
    <citation type="submission" date="2024-01" db="EMBL/GenBank/DDBJ databases">
        <title>Genome assemblies of Stephania.</title>
        <authorList>
            <person name="Yang L."/>
        </authorList>
    </citation>
    <scope>NUCLEOTIDE SEQUENCE [LARGE SCALE GENOMIC DNA]</scope>
    <source>
        <strain evidence="1">QJT</strain>
        <tissue evidence="1">Leaf</tissue>
    </source>
</reference>
<protein>
    <submittedName>
        <fullName evidence="1">Uncharacterized protein</fullName>
    </submittedName>
</protein>
<evidence type="ECO:0000313" key="2">
    <source>
        <dbReference type="Proteomes" id="UP001417504"/>
    </source>
</evidence>
<organism evidence="1 2">
    <name type="scientific">Stephania japonica</name>
    <dbReference type="NCBI Taxonomy" id="461633"/>
    <lineage>
        <taxon>Eukaryota</taxon>
        <taxon>Viridiplantae</taxon>
        <taxon>Streptophyta</taxon>
        <taxon>Embryophyta</taxon>
        <taxon>Tracheophyta</taxon>
        <taxon>Spermatophyta</taxon>
        <taxon>Magnoliopsida</taxon>
        <taxon>Ranunculales</taxon>
        <taxon>Menispermaceae</taxon>
        <taxon>Menispermoideae</taxon>
        <taxon>Cissampelideae</taxon>
        <taxon>Stephania</taxon>
    </lineage>
</organism>
<gene>
    <name evidence="1" type="ORF">Sjap_002276</name>
</gene>
<dbReference type="Proteomes" id="UP001417504">
    <property type="component" value="Unassembled WGS sequence"/>
</dbReference>
<dbReference type="EMBL" id="JBBNAE010000001">
    <property type="protein sequence ID" value="KAK9154796.1"/>
    <property type="molecule type" value="Genomic_DNA"/>
</dbReference>
<dbReference type="PANTHER" id="PTHR37250">
    <property type="entry name" value="OS05G0496000 PROTEIN"/>
    <property type="match status" value="1"/>
</dbReference>
<evidence type="ECO:0000313" key="1">
    <source>
        <dbReference type="EMBL" id="KAK9154796.1"/>
    </source>
</evidence>
<dbReference type="PANTHER" id="PTHR37250:SF1">
    <property type="entry name" value="OS05G0496000 PROTEIN"/>
    <property type="match status" value="1"/>
</dbReference>
<keyword evidence="2" id="KW-1185">Reference proteome</keyword>
<comment type="caution">
    <text evidence="1">The sequence shown here is derived from an EMBL/GenBank/DDBJ whole genome shotgun (WGS) entry which is preliminary data.</text>
</comment>